<proteinExistence type="inferred from homology"/>
<dbReference type="CDD" id="cd00568">
    <property type="entry name" value="TPP_enzymes"/>
    <property type="match status" value="1"/>
</dbReference>
<name>T1AHJ8_9ZZZZ</name>
<dbReference type="AlphaFoldDB" id="T1AHJ8"/>
<dbReference type="GO" id="GO:0009099">
    <property type="term" value="P:L-valine biosynthetic process"/>
    <property type="evidence" value="ECO:0007669"/>
    <property type="project" value="TreeGrafter"/>
</dbReference>
<accession>T1AHJ8</accession>
<reference evidence="3" key="2">
    <citation type="journal article" date="2014" name="ISME J.">
        <title>Microbial stratification in low pH oxic and suboxic macroscopic growths along an acid mine drainage.</title>
        <authorList>
            <person name="Mendez-Garcia C."/>
            <person name="Mesa V."/>
            <person name="Sprenger R.R."/>
            <person name="Richter M."/>
            <person name="Diez M.S."/>
            <person name="Solano J."/>
            <person name="Bargiela R."/>
            <person name="Golyshina O.V."/>
            <person name="Manteca A."/>
            <person name="Ramos J.L."/>
            <person name="Gallego J.R."/>
            <person name="Llorente I."/>
            <person name="Martins Dos Santos V.A."/>
            <person name="Jensen O.N."/>
            <person name="Pelaez A.I."/>
            <person name="Sanchez J."/>
            <person name="Ferrer M."/>
        </authorList>
    </citation>
    <scope>NUCLEOTIDE SEQUENCE</scope>
</reference>
<dbReference type="GO" id="GO:0009097">
    <property type="term" value="P:isoleucine biosynthetic process"/>
    <property type="evidence" value="ECO:0007669"/>
    <property type="project" value="TreeGrafter"/>
</dbReference>
<dbReference type="InterPro" id="IPR029061">
    <property type="entry name" value="THDP-binding"/>
</dbReference>
<dbReference type="GO" id="GO:0050660">
    <property type="term" value="F:flavin adenine dinucleotide binding"/>
    <property type="evidence" value="ECO:0007669"/>
    <property type="project" value="TreeGrafter"/>
</dbReference>
<evidence type="ECO:0000256" key="1">
    <source>
        <dbReference type="ARBA" id="ARBA00007812"/>
    </source>
</evidence>
<comment type="caution">
    <text evidence="3">The sequence shown here is derived from an EMBL/GenBank/DDBJ whole genome shotgun (WGS) entry which is preliminary data.</text>
</comment>
<dbReference type="PANTHER" id="PTHR18968">
    <property type="entry name" value="THIAMINE PYROPHOSPHATE ENZYMES"/>
    <property type="match status" value="1"/>
</dbReference>
<dbReference type="InterPro" id="IPR011766">
    <property type="entry name" value="TPP_enzyme_TPP-bd"/>
</dbReference>
<organism evidence="3">
    <name type="scientific">mine drainage metagenome</name>
    <dbReference type="NCBI Taxonomy" id="410659"/>
    <lineage>
        <taxon>unclassified sequences</taxon>
        <taxon>metagenomes</taxon>
        <taxon>ecological metagenomes</taxon>
    </lineage>
</organism>
<protein>
    <submittedName>
        <fullName evidence="3">Protein containing Thiamine pyrophosphate enzyme</fullName>
    </submittedName>
</protein>
<evidence type="ECO:0000313" key="3">
    <source>
        <dbReference type="EMBL" id="EQD40484.1"/>
    </source>
</evidence>
<dbReference type="SUPFAM" id="SSF52518">
    <property type="entry name" value="Thiamin diphosphate-binding fold (THDP-binding)"/>
    <property type="match status" value="1"/>
</dbReference>
<feature type="non-terminal residue" evidence="3">
    <location>
        <position position="1"/>
    </location>
</feature>
<dbReference type="EMBL" id="AUZX01012074">
    <property type="protein sequence ID" value="EQD40484.1"/>
    <property type="molecule type" value="Genomic_DNA"/>
</dbReference>
<dbReference type="Gene3D" id="3.40.50.970">
    <property type="match status" value="1"/>
</dbReference>
<dbReference type="GO" id="GO:0030976">
    <property type="term" value="F:thiamine pyrophosphate binding"/>
    <property type="evidence" value="ECO:0007669"/>
    <property type="project" value="InterPro"/>
</dbReference>
<gene>
    <name evidence="3" type="ORF">B1A_16423</name>
</gene>
<dbReference type="Pfam" id="PF02775">
    <property type="entry name" value="TPP_enzyme_C"/>
    <property type="match status" value="1"/>
</dbReference>
<comment type="similarity">
    <text evidence="1">Belongs to the TPP enzyme family.</text>
</comment>
<dbReference type="PANTHER" id="PTHR18968:SF167">
    <property type="entry name" value="ACETOLACTATE SYNTHASE LARGE SUBUNIT ILVB2-RELATED"/>
    <property type="match status" value="1"/>
</dbReference>
<dbReference type="InterPro" id="IPR045229">
    <property type="entry name" value="TPP_enz"/>
</dbReference>
<feature type="domain" description="Thiamine pyrophosphate enzyme TPP-binding" evidence="2">
    <location>
        <begin position="2"/>
        <end position="78"/>
    </location>
</feature>
<dbReference type="GO" id="GO:0005948">
    <property type="term" value="C:acetolactate synthase complex"/>
    <property type="evidence" value="ECO:0007669"/>
    <property type="project" value="TreeGrafter"/>
</dbReference>
<evidence type="ECO:0000259" key="2">
    <source>
        <dbReference type="Pfam" id="PF02775"/>
    </source>
</evidence>
<dbReference type="GO" id="GO:0003984">
    <property type="term" value="F:acetolactate synthase activity"/>
    <property type="evidence" value="ECO:0007669"/>
    <property type="project" value="TreeGrafter"/>
</dbReference>
<sequence>HGIAVVVVVFDDGAFGNVRRIQAEQYGNRLIASDLRNPDFVLLAESFGMPAWRADTPAALRAALGAALSRNAPALIHVRLGEVPSPWPLILLPRVRGFEEVWRRAWP</sequence>
<reference evidence="3" key="1">
    <citation type="submission" date="2013-08" db="EMBL/GenBank/DDBJ databases">
        <authorList>
            <person name="Mendez C."/>
            <person name="Richter M."/>
            <person name="Ferrer M."/>
            <person name="Sanchez J."/>
        </authorList>
    </citation>
    <scope>NUCLEOTIDE SEQUENCE</scope>
</reference>